<accession>A3D968</accession>
<evidence type="ECO:0000313" key="2">
    <source>
        <dbReference type="Proteomes" id="UP000001557"/>
    </source>
</evidence>
<proteinExistence type="predicted"/>
<evidence type="ECO:0000313" key="1">
    <source>
        <dbReference type="EMBL" id="ABN63281.1"/>
    </source>
</evidence>
<protein>
    <submittedName>
        <fullName evidence="1">Uncharacterized protein</fullName>
    </submittedName>
</protein>
<reference evidence="1 2" key="1">
    <citation type="submission" date="2007-02" db="EMBL/GenBank/DDBJ databases">
        <title>Complete sequence of chromosome of Shewanella baltica OS155.</title>
        <authorList>
            <consortium name="US DOE Joint Genome Institute"/>
            <person name="Copeland A."/>
            <person name="Lucas S."/>
            <person name="Lapidus A."/>
            <person name="Barry K."/>
            <person name="Detter J.C."/>
            <person name="Glavina del Rio T."/>
            <person name="Hammon N."/>
            <person name="Israni S."/>
            <person name="Dalin E."/>
            <person name="Tice H."/>
            <person name="Pitluck S."/>
            <person name="Sims D.R."/>
            <person name="Brettin T."/>
            <person name="Bruce D."/>
            <person name="Han C."/>
            <person name="Tapia R."/>
            <person name="Brainard J."/>
            <person name="Schmutz J."/>
            <person name="Larimer F."/>
            <person name="Land M."/>
            <person name="Hauser L."/>
            <person name="Kyrpides N."/>
            <person name="Mikhailova N."/>
            <person name="Brettar I."/>
            <person name="Klappenbach J."/>
            <person name="Konstantinidis K."/>
            <person name="Rodrigues J."/>
            <person name="Tiedje J."/>
            <person name="Richardson P."/>
        </authorList>
    </citation>
    <scope>NUCLEOTIDE SEQUENCE [LARGE SCALE GENOMIC DNA]</scope>
    <source>
        <strain evidence="2">OS155 / ATCC BAA-1091</strain>
    </source>
</reference>
<name>A3D968_SHEB5</name>
<dbReference type="AlphaFoldDB" id="A3D968"/>
<keyword evidence="2" id="KW-1185">Reference proteome</keyword>
<gene>
    <name evidence="1" type="ordered locus">Sbal_3810</name>
</gene>
<dbReference type="HOGENOM" id="CLU_1905326_0_0_6"/>
<dbReference type="Proteomes" id="UP000001557">
    <property type="component" value="Chromosome"/>
</dbReference>
<dbReference type="EMBL" id="CP000563">
    <property type="protein sequence ID" value="ABN63281.1"/>
    <property type="molecule type" value="Genomic_DNA"/>
</dbReference>
<organism evidence="1 2">
    <name type="scientific">Shewanella baltica (strain OS155 / ATCC BAA-1091)</name>
    <dbReference type="NCBI Taxonomy" id="325240"/>
    <lineage>
        <taxon>Bacteria</taxon>
        <taxon>Pseudomonadati</taxon>
        <taxon>Pseudomonadota</taxon>
        <taxon>Gammaproteobacteria</taxon>
        <taxon>Alteromonadales</taxon>
        <taxon>Shewanellaceae</taxon>
        <taxon>Shewanella</taxon>
    </lineage>
</organism>
<sequence length="146" mass="15587" precursor="true">MASFVLSHQKEDEMRKITLISLAIGSCFLAACAAKPPIIAQEKTVEIDGINLVFGGSFDTERKNISLSVNGDSVMKGTFPPYTPTQHLSGKYKDFKISSQCYFGSVLSSQGGAFGAIAGVIQATKSSSGDKCDMLVDGKIVESLYF</sequence>
<dbReference type="KEGG" id="sbl:Sbal_3810"/>